<gene>
    <name evidence="2" type="ORF">SteCoe_29874</name>
</gene>
<keyword evidence="3" id="KW-1185">Reference proteome</keyword>
<evidence type="ECO:0000256" key="1">
    <source>
        <dbReference type="SAM" id="Phobius"/>
    </source>
</evidence>
<protein>
    <submittedName>
        <fullName evidence="2">Uncharacterized protein</fullName>
    </submittedName>
</protein>
<accession>A0A1R2B4V2</accession>
<dbReference type="Proteomes" id="UP000187209">
    <property type="component" value="Unassembled WGS sequence"/>
</dbReference>
<evidence type="ECO:0000313" key="3">
    <source>
        <dbReference type="Proteomes" id="UP000187209"/>
    </source>
</evidence>
<evidence type="ECO:0000313" key="2">
    <source>
        <dbReference type="EMBL" id="OMJ71813.1"/>
    </source>
</evidence>
<dbReference type="AlphaFoldDB" id="A0A1R2B4V2"/>
<keyword evidence="1" id="KW-0812">Transmembrane</keyword>
<sequence length="94" mass="11004">MQALVDRALVQDEVSKYKRLLFKRAYIGLGLAITTPFIFLLVFGFVEMGTFHRGFSTGAANVFLWHEKSARELYVPHIYEKDLKNKPFEMDQFR</sequence>
<proteinExistence type="predicted"/>
<organism evidence="2 3">
    <name type="scientific">Stentor coeruleus</name>
    <dbReference type="NCBI Taxonomy" id="5963"/>
    <lineage>
        <taxon>Eukaryota</taxon>
        <taxon>Sar</taxon>
        <taxon>Alveolata</taxon>
        <taxon>Ciliophora</taxon>
        <taxon>Postciliodesmatophora</taxon>
        <taxon>Heterotrichea</taxon>
        <taxon>Heterotrichida</taxon>
        <taxon>Stentoridae</taxon>
        <taxon>Stentor</taxon>
    </lineage>
</organism>
<dbReference type="EMBL" id="MPUH01000954">
    <property type="protein sequence ID" value="OMJ71813.1"/>
    <property type="molecule type" value="Genomic_DNA"/>
</dbReference>
<keyword evidence="1" id="KW-0472">Membrane</keyword>
<reference evidence="2 3" key="1">
    <citation type="submission" date="2016-11" db="EMBL/GenBank/DDBJ databases">
        <title>The macronuclear genome of Stentor coeruleus: a giant cell with tiny introns.</title>
        <authorList>
            <person name="Slabodnick M."/>
            <person name="Ruby J.G."/>
            <person name="Reiff S.B."/>
            <person name="Swart E.C."/>
            <person name="Gosai S."/>
            <person name="Prabakaran S."/>
            <person name="Witkowska E."/>
            <person name="Larue G.E."/>
            <person name="Fisher S."/>
            <person name="Freeman R.M."/>
            <person name="Gunawardena J."/>
            <person name="Chu W."/>
            <person name="Stover N.A."/>
            <person name="Gregory B.D."/>
            <person name="Nowacki M."/>
            <person name="Derisi J."/>
            <person name="Roy S.W."/>
            <person name="Marshall W.F."/>
            <person name="Sood P."/>
        </authorList>
    </citation>
    <scope>NUCLEOTIDE SEQUENCE [LARGE SCALE GENOMIC DNA]</scope>
    <source>
        <strain evidence="2">WM001</strain>
    </source>
</reference>
<dbReference type="OrthoDB" id="10488360at2759"/>
<comment type="caution">
    <text evidence="2">The sequence shown here is derived from an EMBL/GenBank/DDBJ whole genome shotgun (WGS) entry which is preliminary data.</text>
</comment>
<feature type="transmembrane region" description="Helical" evidence="1">
    <location>
        <begin position="25"/>
        <end position="46"/>
    </location>
</feature>
<keyword evidence="1" id="KW-1133">Transmembrane helix</keyword>
<name>A0A1R2B4V2_9CILI</name>